<reference evidence="2" key="1">
    <citation type="submission" date="2015-10" db="EMBL/GenBank/DDBJ databases">
        <authorList>
            <person name="Ju K.-S."/>
            <person name="Doroghazi J.R."/>
            <person name="Metcalf W.W."/>
        </authorList>
    </citation>
    <scope>NUCLEOTIDE SEQUENCE [LARGE SCALE GENOMIC DNA]</scope>
    <source>
        <strain evidence="2">NRRL 3151</strain>
    </source>
</reference>
<dbReference type="AlphaFoldDB" id="A0A0X3V6Q6"/>
<evidence type="ECO:0000313" key="2">
    <source>
        <dbReference type="Proteomes" id="UP000053923"/>
    </source>
</evidence>
<name>A0A0X3V6Q6_9ACTN</name>
<dbReference type="EMBL" id="LLZG01000078">
    <property type="protein sequence ID" value="KUL40489.1"/>
    <property type="molecule type" value="Genomic_DNA"/>
</dbReference>
<organism evidence="1 2">
    <name type="scientific">Streptomyces regalis</name>
    <dbReference type="NCBI Taxonomy" id="68262"/>
    <lineage>
        <taxon>Bacteria</taxon>
        <taxon>Bacillati</taxon>
        <taxon>Actinomycetota</taxon>
        <taxon>Actinomycetes</taxon>
        <taxon>Kitasatosporales</taxon>
        <taxon>Streptomycetaceae</taxon>
        <taxon>Streptomyces</taxon>
    </lineage>
</organism>
<sequence>MGGVEGEFLEGALDAVRIRLHEPCVVRVPAEYTVKCRTEPDIGPVEEFPDRLLGIVAHDGQAHAESGEQLHERDGVRRRYGRLDGILLRPRDDALGELERSGTGPCGSCLVHVPEVPKDVVRVGAVLDLRSEGTPPPVRSRRLLDLVGHVLRGQATEEGAEGPVEVEENRLCPFEEGRQHILVVDRVTQRASLRSSRQSGLPPSRAASASGRFRAGVGVVVLACTAWSGREPVTRMH</sequence>
<comment type="caution">
    <text evidence="1">The sequence shown here is derived from an EMBL/GenBank/DDBJ whole genome shotgun (WGS) entry which is preliminary data.</text>
</comment>
<evidence type="ECO:0000313" key="1">
    <source>
        <dbReference type="EMBL" id="KUL40489.1"/>
    </source>
</evidence>
<keyword evidence="2" id="KW-1185">Reference proteome</keyword>
<gene>
    <name evidence="1" type="ORF">ADL12_13105</name>
</gene>
<proteinExistence type="predicted"/>
<accession>A0A0X3V6Q6</accession>
<protein>
    <submittedName>
        <fullName evidence="1">Uncharacterized protein</fullName>
    </submittedName>
</protein>
<dbReference type="Proteomes" id="UP000053923">
    <property type="component" value="Unassembled WGS sequence"/>
</dbReference>